<proteinExistence type="predicted"/>
<protein>
    <submittedName>
        <fullName evidence="1">dTDP-4-dehydrorhamnose 3,5-epimerase-like enzyme</fullName>
    </submittedName>
</protein>
<comment type="caution">
    <text evidence="1">The sequence shown here is derived from an EMBL/GenBank/DDBJ whole genome shotgun (WGS) entry which is preliminary data.</text>
</comment>
<dbReference type="SUPFAM" id="SSF51182">
    <property type="entry name" value="RmlC-like cupins"/>
    <property type="match status" value="1"/>
</dbReference>
<keyword evidence="2" id="KW-1185">Reference proteome</keyword>
<dbReference type="AlphaFoldDB" id="A0A369ABE2"/>
<dbReference type="EMBL" id="QPJS01000001">
    <property type="protein sequence ID" value="RCX05708.1"/>
    <property type="molecule type" value="Genomic_DNA"/>
</dbReference>
<dbReference type="InterPro" id="IPR011051">
    <property type="entry name" value="RmlC_Cupin_sf"/>
</dbReference>
<evidence type="ECO:0000313" key="2">
    <source>
        <dbReference type="Proteomes" id="UP000253517"/>
    </source>
</evidence>
<sequence>MKIIKGEVYTDFRGIVRFVNGFTLDKVVRMYSVQPRKNFIRAWQGHRRETKWFFAAKGDFLVKCVEMNTGKKEEYWLTDKKSEVLEIPGGFYNGFMSDGEDSTLLIFSNFTLEQSKSDDYRKTIEELPW</sequence>
<gene>
    <name evidence="1" type="ORF">DES35_101996</name>
</gene>
<reference evidence="1 2" key="1">
    <citation type="submission" date="2018-07" db="EMBL/GenBank/DDBJ databases">
        <title>Genomic Encyclopedia of Type Strains, Phase IV (KMG-IV): sequencing the most valuable type-strain genomes for metagenomic binning, comparative biology and taxonomic classification.</title>
        <authorList>
            <person name="Goeker M."/>
        </authorList>
    </citation>
    <scope>NUCLEOTIDE SEQUENCE [LARGE SCALE GENOMIC DNA]</scope>
    <source>
        <strain evidence="1 2">DSM 21410</strain>
    </source>
</reference>
<evidence type="ECO:0000313" key="1">
    <source>
        <dbReference type="EMBL" id="RCX05708.1"/>
    </source>
</evidence>
<dbReference type="RefSeq" id="WP_114365964.1">
    <property type="nucleotide sequence ID" value="NZ_BHZF01000001.1"/>
</dbReference>
<dbReference type="Proteomes" id="UP000253517">
    <property type="component" value="Unassembled WGS sequence"/>
</dbReference>
<accession>A0A369ABE2</accession>
<dbReference type="Gene3D" id="2.60.120.10">
    <property type="entry name" value="Jelly Rolls"/>
    <property type="match status" value="1"/>
</dbReference>
<organism evidence="1 2">
    <name type="scientific">Schleiferia thermophila</name>
    <dbReference type="NCBI Taxonomy" id="884107"/>
    <lineage>
        <taxon>Bacteria</taxon>
        <taxon>Pseudomonadati</taxon>
        <taxon>Bacteroidota</taxon>
        <taxon>Flavobacteriia</taxon>
        <taxon>Flavobacteriales</taxon>
        <taxon>Schleiferiaceae</taxon>
        <taxon>Schleiferia</taxon>
    </lineage>
</organism>
<dbReference type="InterPro" id="IPR014710">
    <property type="entry name" value="RmlC-like_jellyroll"/>
</dbReference>
<name>A0A369ABE2_9FLAO</name>